<organism evidence="15 16">
    <name type="scientific">Hyphomicrobium facile</name>
    <dbReference type="NCBI Taxonomy" id="51670"/>
    <lineage>
        <taxon>Bacteria</taxon>
        <taxon>Pseudomonadati</taxon>
        <taxon>Pseudomonadota</taxon>
        <taxon>Alphaproteobacteria</taxon>
        <taxon>Hyphomicrobiales</taxon>
        <taxon>Hyphomicrobiaceae</taxon>
        <taxon>Hyphomicrobium</taxon>
    </lineage>
</organism>
<comment type="subcellular location">
    <subcellularLocation>
        <location evidence="2 11">Cytoplasm</location>
    </subcellularLocation>
</comment>
<dbReference type="GO" id="GO:0004177">
    <property type="term" value="F:aminopeptidase activity"/>
    <property type="evidence" value="ECO:0007669"/>
    <property type="project" value="UniProtKB-UniRule"/>
</dbReference>
<dbReference type="InterPro" id="IPR000073">
    <property type="entry name" value="AB_hydrolase_1"/>
</dbReference>
<dbReference type="InterPro" id="IPR005944">
    <property type="entry name" value="Pro_iminopeptidase"/>
</dbReference>
<dbReference type="EMBL" id="FPCH01000001">
    <property type="protein sequence ID" value="SFV27128.1"/>
    <property type="molecule type" value="Genomic_DNA"/>
</dbReference>
<evidence type="ECO:0000313" key="15">
    <source>
        <dbReference type="EMBL" id="SFV27128.1"/>
    </source>
</evidence>
<name>A0A1I7MXM6_9HYPH</name>
<evidence type="ECO:0000256" key="4">
    <source>
        <dbReference type="ARBA" id="ARBA00012568"/>
    </source>
</evidence>
<evidence type="ECO:0000256" key="6">
    <source>
        <dbReference type="ARBA" id="ARBA00022438"/>
    </source>
</evidence>
<dbReference type="PANTHER" id="PTHR43722:SF1">
    <property type="entry name" value="PROLINE IMINOPEPTIDASE"/>
    <property type="match status" value="1"/>
</dbReference>
<feature type="domain" description="AB hydrolase-1" evidence="14">
    <location>
        <begin position="41"/>
        <end position="300"/>
    </location>
</feature>
<evidence type="ECO:0000256" key="2">
    <source>
        <dbReference type="ARBA" id="ARBA00004496"/>
    </source>
</evidence>
<feature type="active site" description="Nucleophile" evidence="12">
    <location>
        <position position="115"/>
    </location>
</feature>
<dbReference type="PIRSF" id="PIRSF006431">
    <property type="entry name" value="Pept_S33"/>
    <property type="match status" value="1"/>
</dbReference>
<reference evidence="16" key="1">
    <citation type="submission" date="2016-10" db="EMBL/GenBank/DDBJ databases">
        <authorList>
            <person name="Varghese N."/>
            <person name="Submissions S."/>
        </authorList>
    </citation>
    <scope>NUCLEOTIDE SEQUENCE [LARGE SCALE GENOMIC DNA]</scope>
    <source>
        <strain evidence="16">DSM 1565</strain>
    </source>
</reference>
<dbReference type="InterPro" id="IPR029058">
    <property type="entry name" value="AB_hydrolase_fold"/>
</dbReference>
<keyword evidence="8 11" id="KW-0645">Protease</keyword>
<dbReference type="OrthoDB" id="9796770at2"/>
<dbReference type="RefSeq" id="WP_092864208.1">
    <property type="nucleotide sequence ID" value="NZ_FPCH01000001.1"/>
</dbReference>
<dbReference type="GO" id="GO:0006508">
    <property type="term" value="P:proteolysis"/>
    <property type="evidence" value="ECO:0007669"/>
    <property type="project" value="UniProtKB-KW"/>
</dbReference>
<keyword evidence="7 11" id="KW-0963">Cytoplasm</keyword>
<feature type="active site" description="Proton donor" evidence="12">
    <location>
        <position position="299"/>
    </location>
</feature>
<gene>
    <name evidence="15" type="ORF">SAMN04488557_0685</name>
</gene>
<dbReference type="GO" id="GO:0005737">
    <property type="term" value="C:cytoplasm"/>
    <property type="evidence" value="ECO:0007669"/>
    <property type="project" value="UniProtKB-SubCell"/>
</dbReference>
<evidence type="ECO:0000256" key="9">
    <source>
        <dbReference type="ARBA" id="ARBA00022801"/>
    </source>
</evidence>
<dbReference type="SUPFAM" id="SSF53474">
    <property type="entry name" value="alpha/beta-Hydrolases"/>
    <property type="match status" value="1"/>
</dbReference>
<sequence>MTVRDRLDLYPPLAPYREYRLPVGAGHTIYVEECGNPNGQPVVILHGGPGGGSNPTMRRFHDPERYRIVLFDQRGCGRSTPNASLDNNTTPDLVADIERIRTELGIERWQLFGGSWGSTLALAYAEAHPERVSSMILRGIFLLTQAELRWFYQDGCSWIYPEAFAEFQRPIPPDERSDMIAAYHRRLTSDDLSLRYAAARAWSIWEGTTLSLIPEPERVARFGADHYALAFARIESHYFVNAGFFPRDGELLLEAGRLKDIPGVIVHGRYDVVTPVKNAVLLHKAWPASDLRVVADAGHAMTEPGIVHELIRATRKFASASPA</sequence>
<dbReference type="Pfam" id="PF00561">
    <property type="entry name" value="Abhydrolase_1"/>
    <property type="match status" value="1"/>
</dbReference>
<dbReference type="PRINTS" id="PR00793">
    <property type="entry name" value="PROAMNOPTASE"/>
</dbReference>
<proteinExistence type="inferred from homology"/>
<evidence type="ECO:0000313" key="16">
    <source>
        <dbReference type="Proteomes" id="UP000199423"/>
    </source>
</evidence>
<evidence type="ECO:0000259" key="14">
    <source>
        <dbReference type="Pfam" id="PF00561"/>
    </source>
</evidence>
<dbReference type="InterPro" id="IPR002410">
    <property type="entry name" value="Peptidase_S33"/>
</dbReference>
<accession>A0A1I7MXM6</accession>
<dbReference type="Proteomes" id="UP000199423">
    <property type="component" value="Unassembled WGS sequence"/>
</dbReference>
<evidence type="ECO:0000256" key="3">
    <source>
        <dbReference type="ARBA" id="ARBA00010088"/>
    </source>
</evidence>
<comment type="catalytic activity">
    <reaction evidence="1 11 13">
        <text>Release of N-terminal proline from a peptide.</text>
        <dbReference type="EC" id="3.4.11.5"/>
    </reaction>
</comment>
<evidence type="ECO:0000256" key="10">
    <source>
        <dbReference type="ARBA" id="ARBA00029605"/>
    </source>
</evidence>
<dbReference type="AlphaFoldDB" id="A0A1I7MXM6"/>
<feature type="active site" evidence="12">
    <location>
        <position position="271"/>
    </location>
</feature>
<keyword evidence="16" id="KW-1185">Reference proteome</keyword>
<dbReference type="NCBIfam" id="TIGR01249">
    <property type="entry name" value="pro_imino_pep_1"/>
    <property type="match status" value="1"/>
</dbReference>
<dbReference type="PANTHER" id="PTHR43722">
    <property type="entry name" value="PROLINE IMINOPEPTIDASE"/>
    <property type="match status" value="1"/>
</dbReference>
<evidence type="ECO:0000256" key="11">
    <source>
        <dbReference type="PIRNR" id="PIRNR006431"/>
    </source>
</evidence>
<keyword evidence="9 11" id="KW-0378">Hydrolase</keyword>
<evidence type="ECO:0000256" key="13">
    <source>
        <dbReference type="RuleBase" id="RU003421"/>
    </source>
</evidence>
<dbReference type="Gene3D" id="3.40.50.1820">
    <property type="entry name" value="alpha/beta hydrolase"/>
    <property type="match status" value="1"/>
</dbReference>
<evidence type="ECO:0000256" key="5">
    <source>
        <dbReference type="ARBA" id="ARBA00021843"/>
    </source>
</evidence>
<dbReference type="STRING" id="51670.SAMN04488557_0685"/>
<keyword evidence="6 11" id="KW-0031">Aminopeptidase</keyword>
<protein>
    <recommendedName>
        <fullName evidence="5 11">Proline iminopeptidase</fullName>
        <shortName evidence="11">PIP</shortName>
        <ecNumber evidence="4 11">3.4.11.5</ecNumber>
    </recommendedName>
    <alternativeName>
        <fullName evidence="10 11">Prolyl aminopeptidase</fullName>
    </alternativeName>
</protein>
<dbReference type="PRINTS" id="PR00111">
    <property type="entry name" value="ABHYDROLASE"/>
</dbReference>
<dbReference type="EC" id="3.4.11.5" evidence="4 11"/>
<evidence type="ECO:0000256" key="12">
    <source>
        <dbReference type="PIRSR" id="PIRSR006431-1"/>
    </source>
</evidence>
<evidence type="ECO:0000256" key="1">
    <source>
        <dbReference type="ARBA" id="ARBA00001585"/>
    </source>
</evidence>
<comment type="similarity">
    <text evidence="3 11 13">Belongs to the peptidase S33 family.</text>
</comment>
<evidence type="ECO:0000256" key="7">
    <source>
        <dbReference type="ARBA" id="ARBA00022490"/>
    </source>
</evidence>
<evidence type="ECO:0000256" key="8">
    <source>
        <dbReference type="ARBA" id="ARBA00022670"/>
    </source>
</evidence>